<proteinExistence type="evidence at transcript level"/>
<dbReference type="EMBL" id="AB174289">
    <property type="protein sequence ID" value="BAE91351.1"/>
    <property type="molecule type" value="mRNA"/>
</dbReference>
<dbReference type="AlphaFoldDB" id="I7G993"/>
<sequence>MCVLKCLKWKNKEPLKNPTVWNKDKLVALKVHFYFVKQ</sequence>
<organism evidence="1">
    <name type="scientific">Macaca fascicularis</name>
    <name type="common">Crab-eating macaque</name>
    <name type="synonym">Cynomolgus monkey</name>
    <dbReference type="NCBI Taxonomy" id="9541"/>
    <lineage>
        <taxon>Eukaryota</taxon>
        <taxon>Metazoa</taxon>
        <taxon>Chordata</taxon>
        <taxon>Craniata</taxon>
        <taxon>Vertebrata</taxon>
        <taxon>Euteleostomi</taxon>
        <taxon>Mammalia</taxon>
        <taxon>Eutheria</taxon>
        <taxon>Euarchontoglires</taxon>
        <taxon>Primates</taxon>
        <taxon>Haplorrhini</taxon>
        <taxon>Catarrhini</taxon>
        <taxon>Cercopithecidae</taxon>
        <taxon>Cercopithecinae</taxon>
        <taxon>Macaca</taxon>
    </lineage>
</organism>
<accession>I7G993</accession>
<name>I7G993_MACFA</name>
<evidence type="ECO:0000313" key="1">
    <source>
        <dbReference type="EMBL" id="BAE91351.1"/>
    </source>
</evidence>
<reference evidence="1" key="1">
    <citation type="journal article" date="2007" name="PLoS Biol.">
        <title>Rate of evolution in brain-expressed genes in humans and other primates.</title>
        <authorList>
            <person name="Wang H.-Y."/>
            <person name="Chien H.-C."/>
            <person name="Osada N."/>
            <person name="Hashimoto K."/>
            <person name="Sugano S."/>
            <person name="Gojobori T."/>
            <person name="Chou C.-K."/>
            <person name="Tsai S.-F."/>
            <person name="Wu C.-I."/>
            <person name="Shen C.-K.J."/>
        </authorList>
    </citation>
    <scope>NUCLEOTIDE SEQUENCE</scope>
</reference>
<protein>
    <submittedName>
        <fullName evidence="1">Macaca fascicularis brain cDNA, clone: QtrA-15838</fullName>
    </submittedName>
</protein>